<name>A0A2P8DNZ4_9ACTN</name>
<dbReference type="Proteomes" id="UP000240542">
    <property type="component" value="Unassembled WGS sequence"/>
</dbReference>
<evidence type="ECO:0000256" key="5">
    <source>
        <dbReference type="ARBA" id="ARBA00022970"/>
    </source>
</evidence>
<evidence type="ECO:0000256" key="9">
    <source>
        <dbReference type="SAM" id="Phobius"/>
    </source>
</evidence>
<dbReference type="Pfam" id="PF00324">
    <property type="entry name" value="AA_permease"/>
    <property type="match status" value="1"/>
</dbReference>
<reference evidence="11 12" key="1">
    <citation type="submission" date="2018-03" db="EMBL/GenBank/DDBJ databases">
        <title>Genomic Encyclopedia of Archaeal and Bacterial Type Strains, Phase II (KMG-II): from individual species to whole genera.</title>
        <authorList>
            <person name="Goeker M."/>
        </authorList>
    </citation>
    <scope>NUCLEOTIDE SEQUENCE [LARGE SCALE GENOMIC DNA]</scope>
    <source>
        <strain evidence="11 12">DSM 45312</strain>
    </source>
</reference>
<sequence>MGVNAHADPPGSPAAPPARPRRGLRRRHLTMIAIGGSVGSGLFVGSGVVIHAVGPAAVVSYAIAGAMVLLTLRALGEMVVARPSAGAFADYARMALGPWAGFCIGWLYWWLYAVLIAAEAVAGAALLAAWVDAPPWVLSLVLMVAMTGANLVSVRVFGETESVFSLVKVATIAVFLVMGVLFAAGWWPGAPGGAVANLWAHGGFAPQGWAAVLAAVVVVLFSFGGVEIPAIAAGESDDPVGNVARATTNVVWRIALFYIASLLVVVTVLPWDTVSGDPDDSPFVAVMAGLGVPGAGTIMQIVVFIAVLSVLNAAMYTSSRMLHVLTRQGDAPAALAKLTRRGVPARALLAGTVVGFASVAANYMWPASIFWFLVNSIGAILLVLFITILVSHLVLGVRMRRAGEAPAFRMWGFPYLSAATLLALVAVLVAMVFMDAQRPPLAATAASAAVVGLACWARGRFGARPPSGRALDLTPGGSAPGPGPGPGADPGAAAQRRAPRTGR</sequence>
<organism evidence="11 12">
    <name type="scientific">Murinocardiopsis flavida</name>
    <dbReference type="NCBI Taxonomy" id="645275"/>
    <lineage>
        <taxon>Bacteria</taxon>
        <taxon>Bacillati</taxon>
        <taxon>Actinomycetota</taxon>
        <taxon>Actinomycetes</taxon>
        <taxon>Streptosporangiales</taxon>
        <taxon>Nocardiopsidaceae</taxon>
        <taxon>Murinocardiopsis</taxon>
    </lineage>
</organism>
<keyword evidence="3" id="KW-0813">Transport</keyword>
<dbReference type="PIRSF" id="PIRSF006060">
    <property type="entry name" value="AA_transporter"/>
    <property type="match status" value="1"/>
</dbReference>
<dbReference type="GO" id="GO:0016020">
    <property type="term" value="C:membrane"/>
    <property type="evidence" value="ECO:0007669"/>
    <property type="project" value="UniProtKB-SubCell"/>
</dbReference>
<keyword evidence="5" id="KW-0029">Amino-acid transport</keyword>
<comment type="subcellular location">
    <subcellularLocation>
        <location evidence="1">Membrane</location>
        <topology evidence="1">Multi-pass membrane protein</topology>
    </subcellularLocation>
</comment>
<evidence type="ECO:0000256" key="4">
    <source>
        <dbReference type="ARBA" id="ARBA00022692"/>
    </source>
</evidence>
<feature type="transmembrane region" description="Helical" evidence="9">
    <location>
        <begin position="347"/>
        <end position="365"/>
    </location>
</feature>
<feature type="region of interest" description="Disordered" evidence="8">
    <location>
        <begin position="1"/>
        <end position="22"/>
    </location>
</feature>
<keyword evidence="6 9" id="KW-1133">Transmembrane helix</keyword>
<feature type="transmembrane region" description="Helical" evidence="9">
    <location>
        <begin position="283"/>
        <end position="311"/>
    </location>
</feature>
<feature type="transmembrane region" description="Helical" evidence="9">
    <location>
        <begin position="250"/>
        <end position="271"/>
    </location>
</feature>
<comment type="caution">
    <text evidence="11">The sequence shown here is derived from an EMBL/GenBank/DDBJ whole genome shotgun (WGS) entry which is preliminary data.</text>
</comment>
<dbReference type="GO" id="GO:0006865">
    <property type="term" value="P:amino acid transport"/>
    <property type="evidence" value="ECO:0007669"/>
    <property type="project" value="UniProtKB-KW"/>
</dbReference>
<accession>A0A2P8DNZ4</accession>
<dbReference type="GO" id="GO:0055085">
    <property type="term" value="P:transmembrane transport"/>
    <property type="evidence" value="ECO:0007669"/>
    <property type="project" value="InterPro"/>
</dbReference>
<dbReference type="PANTHER" id="PTHR43495:SF5">
    <property type="entry name" value="GAMMA-AMINOBUTYRIC ACID PERMEASE"/>
    <property type="match status" value="1"/>
</dbReference>
<feature type="transmembrane region" description="Helical" evidence="9">
    <location>
        <begin position="169"/>
        <end position="188"/>
    </location>
</feature>
<dbReference type="EMBL" id="PYGA01000004">
    <property type="protein sequence ID" value="PSK98937.1"/>
    <property type="molecule type" value="Genomic_DNA"/>
</dbReference>
<evidence type="ECO:0000256" key="6">
    <source>
        <dbReference type="ARBA" id="ARBA00022989"/>
    </source>
</evidence>
<feature type="transmembrane region" description="Helical" evidence="9">
    <location>
        <begin position="107"/>
        <end position="130"/>
    </location>
</feature>
<keyword evidence="4 9" id="KW-0812">Transmembrane</keyword>
<comment type="similarity">
    <text evidence="2">Belongs to the amino acid-polyamine-organocation (APC) superfamily. Amino acid transporter (AAT) (TC 2.A.3.1) family.</text>
</comment>
<feature type="transmembrane region" description="Helical" evidence="9">
    <location>
        <begin position="208"/>
        <end position="230"/>
    </location>
</feature>
<evidence type="ECO:0000256" key="7">
    <source>
        <dbReference type="ARBA" id="ARBA00023136"/>
    </source>
</evidence>
<keyword evidence="12" id="KW-1185">Reference proteome</keyword>
<evidence type="ECO:0000256" key="8">
    <source>
        <dbReference type="SAM" id="MobiDB-lite"/>
    </source>
</evidence>
<feature type="region of interest" description="Disordered" evidence="8">
    <location>
        <begin position="466"/>
        <end position="503"/>
    </location>
</feature>
<feature type="transmembrane region" description="Helical" evidence="9">
    <location>
        <begin position="136"/>
        <end position="157"/>
    </location>
</feature>
<feature type="transmembrane region" description="Helical" evidence="9">
    <location>
        <begin position="56"/>
        <end position="75"/>
    </location>
</feature>
<dbReference type="PANTHER" id="PTHR43495">
    <property type="entry name" value="GABA PERMEASE"/>
    <property type="match status" value="1"/>
</dbReference>
<proteinExistence type="inferred from homology"/>
<protein>
    <submittedName>
        <fullName evidence="11">Gamma-aminobutyrate:proton symporter (AAT family)</fullName>
    </submittedName>
</protein>
<feature type="domain" description="Amino acid permease/ SLC12A" evidence="10">
    <location>
        <begin position="28"/>
        <end position="440"/>
    </location>
</feature>
<feature type="transmembrane region" description="Helical" evidence="9">
    <location>
        <begin position="371"/>
        <end position="395"/>
    </location>
</feature>
<feature type="transmembrane region" description="Helical" evidence="9">
    <location>
        <begin position="415"/>
        <end position="434"/>
    </location>
</feature>
<keyword evidence="7 9" id="KW-0472">Membrane</keyword>
<dbReference type="Gene3D" id="1.20.1740.10">
    <property type="entry name" value="Amino acid/polyamine transporter I"/>
    <property type="match status" value="1"/>
</dbReference>
<dbReference type="AlphaFoldDB" id="A0A2P8DNZ4"/>
<gene>
    <name evidence="11" type="ORF">CLV63_104161</name>
</gene>
<feature type="transmembrane region" description="Helical" evidence="9">
    <location>
        <begin position="29"/>
        <end position="50"/>
    </location>
</feature>
<evidence type="ECO:0000256" key="3">
    <source>
        <dbReference type="ARBA" id="ARBA00022448"/>
    </source>
</evidence>
<dbReference type="FunFam" id="1.20.1740.10:FF:000001">
    <property type="entry name" value="Amino acid permease"/>
    <property type="match status" value="1"/>
</dbReference>
<evidence type="ECO:0000259" key="10">
    <source>
        <dbReference type="Pfam" id="PF00324"/>
    </source>
</evidence>
<dbReference type="InterPro" id="IPR004841">
    <property type="entry name" value="AA-permease/SLC12A_dom"/>
</dbReference>
<evidence type="ECO:0000256" key="1">
    <source>
        <dbReference type="ARBA" id="ARBA00004141"/>
    </source>
</evidence>
<evidence type="ECO:0000313" key="11">
    <source>
        <dbReference type="EMBL" id="PSK98937.1"/>
    </source>
</evidence>
<evidence type="ECO:0000256" key="2">
    <source>
        <dbReference type="ARBA" id="ARBA00008583"/>
    </source>
</evidence>
<evidence type="ECO:0000313" key="12">
    <source>
        <dbReference type="Proteomes" id="UP000240542"/>
    </source>
</evidence>